<dbReference type="AlphaFoldDB" id="A0ABD3N7T1"/>
<protein>
    <submittedName>
        <fullName evidence="1">Uncharacterized protein</fullName>
    </submittedName>
</protein>
<evidence type="ECO:0000313" key="2">
    <source>
        <dbReference type="Proteomes" id="UP001530315"/>
    </source>
</evidence>
<comment type="caution">
    <text evidence="1">The sequence shown here is derived from an EMBL/GenBank/DDBJ whole genome shotgun (WGS) entry which is preliminary data.</text>
</comment>
<gene>
    <name evidence="1" type="ORF">ACHAW5_000950</name>
</gene>
<keyword evidence="2" id="KW-1185">Reference proteome</keyword>
<proteinExistence type="predicted"/>
<dbReference type="EMBL" id="JALLAZ020001597">
    <property type="protein sequence ID" value="KAL3771689.1"/>
    <property type="molecule type" value="Genomic_DNA"/>
</dbReference>
<reference evidence="1 2" key="1">
    <citation type="submission" date="2024-10" db="EMBL/GenBank/DDBJ databases">
        <title>Updated reference genomes for cyclostephanoid diatoms.</title>
        <authorList>
            <person name="Roberts W.R."/>
            <person name="Alverson A.J."/>
        </authorList>
    </citation>
    <scope>NUCLEOTIDE SEQUENCE [LARGE SCALE GENOMIC DNA]</scope>
    <source>
        <strain evidence="1 2">AJA276-08</strain>
    </source>
</reference>
<sequence>MSTTIATTIATNPATVSAADVSTVSMTTAVTTAPVKVDWGGVELKNDMDPPTASATTIASVASTTSESVLVAGTLPSLANQFSPSSHGIGRVDGRVGRIPVHCNSACTPGQGERSEEITRQIMCCAEPMAGSPLARLAAKLRISAISHHYCKVPSNCGMEAMHFRSII</sequence>
<accession>A0ABD3N7T1</accession>
<evidence type="ECO:0000313" key="1">
    <source>
        <dbReference type="EMBL" id="KAL3771689.1"/>
    </source>
</evidence>
<organism evidence="1 2">
    <name type="scientific">Stephanodiscus triporus</name>
    <dbReference type="NCBI Taxonomy" id="2934178"/>
    <lineage>
        <taxon>Eukaryota</taxon>
        <taxon>Sar</taxon>
        <taxon>Stramenopiles</taxon>
        <taxon>Ochrophyta</taxon>
        <taxon>Bacillariophyta</taxon>
        <taxon>Coscinodiscophyceae</taxon>
        <taxon>Thalassiosirophycidae</taxon>
        <taxon>Stephanodiscales</taxon>
        <taxon>Stephanodiscaceae</taxon>
        <taxon>Stephanodiscus</taxon>
    </lineage>
</organism>
<dbReference type="Proteomes" id="UP001530315">
    <property type="component" value="Unassembled WGS sequence"/>
</dbReference>
<name>A0ABD3N7T1_9STRA</name>